<accession>A0A3A3F4A3</accession>
<proteinExistence type="predicted"/>
<sequence length="239" mass="26717">MDLKGFITAPLILLVLLCSHPCFAKITIGVSSENGESLKYSRKHFHGELKSAYSCVINHLDTDYDVITVPQARLIKMLQNNEVDIAMPLLLLPQRDLFAVRSATIYQVGYELISQSADSDLNIENLRRQANLNGIVYKRGTGARTLMLKYLGIDKNESLSHEQQVSTWQQAVDFVAKNRAGITALPTVIAKDIEPHHFNGVTRIKMPDHQLGLYMSSRFAKSTDATVINDASKTCKEVR</sequence>
<evidence type="ECO:0000256" key="1">
    <source>
        <dbReference type="SAM" id="SignalP"/>
    </source>
</evidence>
<dbReference type="AlphaFoldDB" id="A0A3A3F4A3"/>
<dbReference type="RefSeq" id="WP_119851928.1">
    <property type="nucleotide sequence ID" value="NZ_QYSE01000001.1"/>
</dbReference>
<feature type="signal peptide" evidence="1">
    <location>
        <begin position="1"/>
        <end position="24"/>
    </location>
</feature>
<name>A0A3A3F4A3_9GAMM</name>
<dbReference type="EMBL" id="QYSE01000001">
    <property type="protein sequence ID" value="RJF37018.1"/>
    <property type="molecule type" value="Genomic_DNA"/>
</dbReference>
<dbReference type="Proteomes" id="UP000265938">
    <property type="component" value="Unassembled WGS sequence"/>
</dbReference>
<dbReference type="SUPFAM" id="SSF53850">
    <property type="entry name" value="Periplasmic binding protein-like II"/>
    <property type="match status" value="1"/>
</dbReference>
<evidence type="ECO:0000313" key="2">
    <source>
        <dbReference type="EMBL" id="RJF37018.1"/>
    </source>
</evidence>
<keyword evidence="1" id="KW-0732">Signal</keyword>
<gene>
    <name evidence="2" type="ORF">D4741_02725</name>
</gene>
<reference evidence="2 3" key="1">
    <citation type="submission" date="2018-09" db="EMBL/GenBank/DDBJ databases">
        <title>Identification of marine bacteria producing industrial enzymes.</title>
        <authorList>
            <person name="Cheng T.H."/>
            <person name="Saidin J."/>
            <person name="Muhd D.D."/>
            <person name="Isa M.N.M."/>
            <person name="Bakar M.F.A."/>
            <person name="Ismail N."/>
        </authorList>
    </citation>
    <scope>NUCLEOTIDE SEQUENCE [LARGE SCALE GENOMIC DNA]</scope>
    <source>
        <strain evidence="2 3">MNAD 1.6</strain>
    </source>
</reference>
<protein>
    <recommendedName>
        <fullName evidence="4">Solute-binding protein family 3/N-terminal domain-containing protein</fullName>
    </recommendedName>
</protein>
<feature type="chain" id="PRO_5017383012" description="Solute-binding protein family 3/N-terminal domain-containing protein" evidence="1">
    <location>
        <begin position="25"/>
        <end position="239"/>
    </location>
</feature>
<evidence type="ECO:0008006" key="4">
    <source>
        <dbReference type="Google" id="ProtNLM"/>
    </source>
</evidence>
<organism evidence="2 3">
    <name type="scientific">Pseudoalteromonas gelatinilytica</name>
    <dbReference type="NCBI Taxonomy" id="1703256"/>
    <lineage>
        <taxon>Bacteria</taxon>
        <taxon>Pseudomonadati</taxon>
        <taxon>Pseudomonadota</taxon>
        <taxon>Gammaproteobacteria</taxon>
        <taxon>Alteromonadales</taxon>
        <taxon>Pseudoalteromonadaceae</taxon>
        <taxon>Pseudoalteromonas</taxon>
    </lineage>
</organism>
<comment type="caution">
    <text evidence="2">The sequence shown here is derived from an EMBL/GenBank/DDBJ whole genome shotgun (WGS) entry which is preliminary data.</text>
</comment>
<evidence type="ECO:0000313" key="3">
    <source>
        <dbReference type="Proteomes" id="UP000265938"/>
    </source>
</evidence>